<evidence type="ECO:0000256" key="1">
    <source>
        <dbReference type="SAM" id="MobiDB-lite"/>
    </source>
</evidence>
<evidence type="ECO:0000313" key="2">
    <source>
        <dbReference type="EMBL" id="KFP77652.1"/>
    </source>
</evidence>
<organism evidence="2 3">
    <name type="scientific">Acanthisitta chloris</name>
    <name type="common">rifleman</name>
    <dbReference type="NCBI Taxonomy" id="57068"/>
    <lineage>
        <taxon>Eukaryota</taxon>
        <taxon>Metazoa</taxon>
        <taxon>Chordata</taxon>
        <taxon>Craniata</taxon>
        <taxon>Vertebrata</taxon>
        <taxon>Euteleostomi</taxon>
        <taxon>Archelosauria</taxon>
        <taxon>Archosauria</taxon>
        <taxon>Dinosauria</taxon>
        <taxon>Saurischia</taxon>
        <taxon>Theropoda</taxon>
        <taxon>Coelurosauria</taxon>
        <taxon>Aves</taxon>
        <taxon>Neognathae</taxon>
        <taxon>Neoaves</taxon>
        <taxon>Telluraves</taxon>
        <taxon>Australaves</taxon>
        <taxon>Passeriformes</taxon>
        <taxon>Acanthisittidae</taxon>
        <taxon>Acanthisitta</taxon>
    </lineage>
</organism>
<dbReference type="Proteomes" id="UP000053537">
    <property type="component" value="Unassembled WGS sequence"/>
</dbReference>
<protein>
    <submittedName>
        <fullName evidence="2">Uncharacterized protein</fullName>
    </submittedName>
</protein>
<feature type="compositionally biased region" description="Polar residues" evidence="1">
    <location>
        <begin position="1"/>
        <end position="10"/>
    </location>
</feature>
<keyword evidence="3" id="KW-1185">Reference proteome</keyword>
<feature type="non-terminal residue" evidence="2">
    <location>
        <position position="157"/>
    </location>
</feature>
<name>A0A091MPR1_9PASS</name>
<reference evidence="2 3" key="1">
    <citation type="submission" date="2014-04" db="EMBL/GenBank/DDBJ databases">
        <title>Genome evolution of avian class.</title>
        <authorList>
            <person name="Zhang G."/>
            <person name="Li C."/>
        </authorList>
    </citation>
    <scope>NUCLEOTIDE SEQUENCE [LARGE SCALE GENOMIC DNA]</scope>
    <source>
        <strain evidence="2">BGI_N310</strain>
    </source>
</reference>
<evidence type="ECO:0000313" key="3">
    <source>
        <dbReference type="Proteomes" id="UP000053537"/>
    </source>
</evidence>
<feature type="region of interest" description="Disordered" evidence="1">
    <location>
        <begin position="100"/>
        <end position="157"/>
    </location>
</feature>
<dbReference type="AlphaFoldDB" id="A0A091MPR1"/>
<accession>A0A091MPR1</accession>
<feature type="non-terminal residue" evidence="2">
    <location>
        <position position="1"/>
    </location>
</feature>
<gene>
    <name evidence="2" type="ORF">N310_09974</name>
</gene>
<dbReference type="EMBL" id="KK832573">
    <property type="protein sequence ID" value="KFP77652.1"/>
    <property type="molecule type" value="Genomic_DNA"/>
</dbReference>
<sequence length="157" mass="17040">ADDEYSSTSWEDNDKDEKLLSRRRSSTRSVASRSGFYQTRPKTSPCLLEPSPENSGPSPSSPDTSKQRRSMVLFNNMKNELEAARRKLAALVHPLNRAASGSRGISVPRLLPQCPSTSRSLENGPGPDVSELGTLVPTPPATAPPMPPIKRHKPAVP</sequence>
<feature type="region of interest" description="Disordered" evidence="1">
    <location>
        <begin position="1"/>
        <end position="74"/>
    </location>
</feature>
<feature type="compositionally biased region" description="Pro residues" evidence="1">
    <location>
        <begin position="137"/>
        <end position="148"/>
    </location>
</feature>
<feature type="compositionally biased region" description="Low complexity" evidence="1">
    <location>
        <begin position="50"/>
        <end position="62"/>
    </location>
</feature>
<proteinExistence type="predicted"/>